<protein>
    <submittedName>
        <fullName evidence="4">Uncharacterized protein DUF4124</fullName>
    </submittedName>
</protein>
<dbReference type="RefSeq" id="WP_130410375.1">
    <property type="nucleotide sequence ID" value="NZ_SHKX01000001.1"/>
</dbReference>
<evidence type="ECO:0000313" key="4">
    <source>
        <dbReference type="EMBL" id="RZU48280.1"/>
    </source>
</evidence>
<feature type="domain" description="DUF4124" evidence="3">
    <location>
        <begin position="13"/>
        <end position="66"/>
    </location>
</feature>
<dbReference type="InterPro" id="IPR025392">
    <property type="entry name" value="DUF4124"/>
</dbReference>
<evidence type="ECO:0000256" key="2">
    <source>
        <dbReference type="SAM" id="SignalP"/>
    </source>
</evidence>
<keyword evidence="2" id="KW-0732">Signal</keyword>
<dbReference type="Proteomes" id="UP000292423">
    <property type="component" value="Unassembled WGS sequence"/>
</dbReference>
<dbReference type="EMBL" id="SHKX01000001">
    <property type="protein sequence ID" value="RZU48280.1"/>
    <property type="molecule type" value="Genomic_DNA"/>
</dbReference>
<organism evidence="4 5">
    <name type="scientific">Fluviicoccus keumensis</name>
    <dbReference type="NCBI Taxonomy" id="1435465"/>
    <lineage>
        <taxon>Bacteria</taxon>
        <taxon>Pseudomonadati</taxon>
        <taxon>Pseudomonadota</taxon>
        <taxon>Gammaproteobacteria</taxon>
        <taxon>Moraxellales</taxon>
        <taxon>Moraxellaceae</taxon>
        <taxon>Fluviicoccus</taxon>
    </lineage>
</organism>
<evidence type="ECO:0000313" key="5">
    <source>
        <dbReference type="Proteomes" id="UP000292423"/>
    </source>
</evidence>
<evidence type="ECO:0000256" key="1">
    <source>
        <dbReference type="SAM" id="MobiDB-lite"/>
    </source>
</evidence>
<dbReference type="Pfam" id="PF13511">
    <property type="entry name" value="DUF4124"/>
    <property type="match status" value="1"/>
</dbReference>
<evidence type="ECO:0000259" key="3">
    <source>
        <dbReference type="Pfam" id="PF13511"/>
    </source>
</evidence>
<keyword evidence="5" id="KW-1185">Reference proteome</keyword>
<feature type="region of interest" description="Disordered" evidence="1">
    <location>
        <begin position="58"/>
        <end position="157"/>
    </location>
</feature>
<name>A0A4Q7ZCB4_9GAMM</name>
<feature type="compositionally biased region" description="Basic and acidic residues" evidence="1">
    <location>
        <begin position="69"/>
        <end position="90"/>
    </location>
</feature>
<dbReference type="OrthoDB" id="7068596at2"/>
<gene>
    <name evidence="4" type="ORF">EV700_0071</name>
</gene>
<accession>A0A4Q7ZCB4</accession>
<proteinExistence type="predicted"/>
<dbReference type="AlphaFoldDB" id="A0A4Q7ZCB4"/>
<feature type="compositionally biased region" description="Basic and acidic residues" evidence="1">
    <location>
        <begin position="127"/>
        <end position="157"/>
    </location>
</feature>
<sequence length="157" mass="17816">MNKQLITITLFGMLSLSAFAGENFYKWVDDKGITHYSQSPPEANGKPSTVQTVNVRTRIPVDSEQAIADLEKKRQDQAKNRDDSDKKASDSKTTLSAKEKEKALNKPNCPIWKQDMETLQKANVSMDDGKGGVKTMTEEDKKKRMEETQKHIKEYCM</sequence>
<feature type="chain" id="PRO_5020824353" evidence="2">
    <location>
        <begin position="21"/>
        <end position="157"/>
    </location>
</feature>
<comment type="caution">
    <text evidence="4">The sequence shown here is derived from an EMBL/GenBank/DDBJ whole genome shotgun (WGS) entry which is preliminary data.</text>
</comment>
<feature type="signal peptide" evidence="2">
    <location>
        <begin position="1"/>
        <end position="20"/>
    </location>
</feature>
<reference evidence="4 5" key="1">
    <citation type="submission" date="2019-02" db="EMBL/GenBank/DDBJ databases">
        <title>Genomic Encyclopedia of Type Strains, Phase IV (KMG-IV): sequencing the most valuable type-strain genomes for metagenomic binning, comparative biology and taxonomic classification.</title>
        <authorList>
            <person name="Goeker M."/>
        </authorList>
    </citation>
    <scope>NUCLEOTIDE SEQUENCE [LARGE SCALE GENOMIC DNA]</scope>
    <source>
        <strain evidence="4 5">DSM 105135</strain>
    </source>
</reference>